<dbReference type="eggNOG" id="COG0249">
    <property type="taxonomic scope" value="Bacteria"/>
</dbReference>
<dbReference type="STRING" id="518766.Rmar_1542"/>
<dbReference type="InterPro" id="IPR007696">
    <property type="entry name" value="DNA_mismatch_repair_MutS_core"/>
</dbReference>
<dbReference type="InterPro" id="IPR036187">
    <property type="entry name" value="DNA_mismatch_repair_MutS_sf"/>
</dbReference>
<dbReference type="PROSITE" id="PS00486">
    <property type="entry name" value="DNA_MISMATCH_REPAIR_2"/>
    <property type="match status" value="1"/>
</dbReference>
<evidence type="ECO:0000256" key="6">
    <source>
        <dbReference type="ARBA" id="ARBA00023125"/>
    </source>
</evidence>
<sequence>MASREAEKQVGQTPLMRQYYKIKSRYPNAILLFRMGDFYETFDEDAHIVSRVLGITLTKRSNGQAADVPLAGFPHHALDNYLPKLVRAGYRVAICEQLEDPKFARKVVKRDVVEVVTPGVSFHEHLLDPKRANYLAAVVWGTERGERDRIGFAFLDASTGEFSVTEAPAHRLEDLLQTIQPAEVLVDKRQRDRLQGVRGLSFVVTPQEDWVFSFDYAYEVLLRHFKTHSLKGFGVDDLRLGLQAAGAALHYLGETQKGRLPHVRRLTRYVTDEYMVLDPQTKRNLELVASLQDGTQEGSLVQILDETLTPMGGRLLRRWLLRPLKNVRQIEKRLDAVEALVRDRRLRERLREELRQVGDLERLAARVCTGRATPRDLMHLRLTLEQIPPIKQVLADVSCDTLRRLAEQLTLCTQVVERIRQALVDDPPASLSDGGVIRDGFSAELDELREIARSGKDFIARLQQKEIERTGIPSLKVGFNKVFGYYIEVTNAHRNKIPPHYIRKQTLVNAERYITPELKEYEEKILSAEEKIASLEAELFNRLRLEVAEATAELQLNASLLAMLDVFCSLAEVADRYGYTRPELHEGTELLIEEGRHPVVERTLPPGEPFIPNDIYLDTHAQQILIITGPNMAGKSVVLRQTGLIVLLAQIGSFVPARRARIGIVDRIFTRVGASDNLAAGESTFLVEMNETANILNNATPRSLILLDEVGRGTSTFDGLSIAWALVEYLHETPSVAARTLFATHYHELNELAERFPRVKNFRVQVEEHDGRVIFLHKLVPGGADHSYGIEVARMAGLPEPVIARAREILRHLEAQHLVVEAPAGDGEPVRPVRARRAERIPADTSAFQLSLFAQPEPDPVAEELKERLRRIDPNRMTPIEALLLLDELKRLVERHDS</sequence>
<evidence type="ECO:0000256" key="5">
    <source>
        <dbReference type="ARBA" id="ARBA00022840"/>
    </source>
</evidence>
<organism evidence="12 13">
    <name type="scientific">Rhodothermus marinus (strain ATCC 43812 / DSM 4252 / R-10)</name>
    <name type="common">Rhodothermus obamensis</name>
    <dbReference type="NCBI Taxonomy" id="518766"/>
    <lineage>
        <taxon>Bacteria</taxon>
        <taxon>Pseudomonadati</taxon>
        <taxon>Rhodothermota</taxon>
        <taxon>Rhodothermia</taxon>
        <taxon>Rhodothermales</taxon>
        <taxon>Rhodothermaceae</taxon>
        <taxon>Rhodothermus</taxon>
    </lineage>
</organism>
<keyword evidence="7 9" id="KW-0234">DNA repair</keyword>
<dbReference type="NCBIfam" id="NF003810">
    <property type="entry name" value="PRK05399.1"/>
    <property type="match status" value="1"/>
</dbReference>
<feature type="domain" description="DNA mismatch repair proteins mutS family" evidence="11">
    <location>
        <begin position="703"/>
        <end position="719"/>
    </location>
</feature>
<accession>D0MIX1</accession>
<dbReference type="InterPro" id="IPR005748">
    <property type="entry name" value="DNA_mismatch_repair_MutS"/>
</dbReference>
<dbReference type="InterPro" id="IPR000432">
    <property type="entry name" value="DNA_mismatch_repair_MutS_C"/>
</dbReference>
<dbReference type="GO" id="GO:0003684">
    <property type="term" value="F:damaged DNA binding"/>
    <property type="evidence" value="ECO:0007669"/>
    <property type="project" value="UniProtKB-UniRule"/>
</dbReference>
<dbReference type="PIRSF" id="PIRSF037677">
    <property type="entry name" value="DNA_mis_repair_Msh6"/>
    <property type="match status" value="1"/>
</dbReference>
<dbReference type="OrthoDB" id="9802448at2"/>
<dbReference type="RefSeq" id="WP_012844040.1">
    <property type="nucleotide sequence ID" value="NC_013501.1"/>
</dbReference>
<dbReference type="Pfam" id="PF05190">
    <property type="entry name" value="MutS_IV"/>
    <property type="match status" value="1"/>
</dbReference>
<dbReference type="Gene3D" id="3.40.50.300">
    <property type="entry name" value="P-loop containing nucleotide triphosphate hydrolases"/>
    <property type="match status" value="1"/>
</dbReference>
<dbReference type="PANTHER" id="PTHR11361">
    <property type="entry name" value="DNA MISMATCH REPAIR PROTEIN MUTS FAMILY MEMBER"/>
    <property type="match status" value="1"/>
</dbReference>
<dbReference type="GO" id="GO:0006298">
    <property type="term" value="P:mismatch repair"/>
    <property type="evidence" value="ECO:0007669"/>
    <property type="project" value="UniProtKB-UniRule"/>
</dbReference>
<keyword evidence="4 9" id="KW-0227">DNA damage</keyword>
<evidence type="ECO:0000313" key="13">
    <source>
        <dbReference type="Proteomes" id="UP000002221"/>
    </source>
</evidence>
<reference evidence="12 13" key="1">
    <citation type="journal article" date="2009" name="Stand. Genomic Sci.">
        <title>Complete genome sequence of Rhodothermus marinus type strain (R-10).</title>
        <authorList>
            <person name="Nolan M."/>
            <person name="Tindall B.J."/>
            <person name="Pomrenke H."/>
            <person name="Lapidus A."/>
            <person name="Copeland A."/>
            <person name="Glavina Del Rio T."/>
            <person name="Lucas S."/>
            <person name="Chen F."/>
            <person name="Tice H."/>
            <person name="Cheng J.F."/>
            <person name="Saunders E."/>
            <person name="Han C."/>
            <person name="Bruce D."/>
            <person name="Goodwin L."/>
            <person name="Chain P."/>
            <person name="Pitluck S."/>
            <person name="Ovchinikova G."/>
            <person name="Pati A."/>
            <person name="Ivanova N."/>
            <person name="Mavromatis K."/>
            <person name="Chen A."/>
            <person name="Palaniappan K."/>
            <person name="Land M."/>
            <person name="Hauser L."/>
            <person name="Chang Y.J."/>
            <person name="Jeffries C.D."/>
            <person name="Brettin T."/>
            <person name="Goker M."/>
            <person name="Bristow J."/>
            <person name="Eisen J.A."/>
            <person name="Markowitz V."/>
            <person name="Hugenholtz P."/>
            <person name="Kyrpides N.C."/>
            <person name="Klenk H.P."/>
            <person name="Detter J.C."/>
        </authorList>
    </citation>
    <scope>NUCLEOTIDE SEQUENCE [LARGE SCALE GENOMIC DNA]</scope>
    <source>
        <strain evidence="13">ATCC 43812 / DSM 4252 / R-10</strain>
    </source>
</reference>
<dbReference type="InterPro" id="IPR007695">
    <property type="entry name" value="DNA_mismatch_repair_MutS-lik_N"/>
</dbReference>
<keyword evidence="6 9" id="KW-0238">DNA-binding</keyword>
<dbReference type="GO" id="GO:0140664">
    <property type="term" value="F:ATP-dependent DNA damage sensor activity"/>
    <property type="evidence" value="ECO:0007669"/>
    <property type="project" value="InterPro"/>
</dbReference>
<dbReference type="InterPro" id="IPR027417">
    <property type="entry name" value="P-loop_NTPase"/>
</dbReference>
<evidence type="ECO:0000256" key="8">
    <source>
        <dbReference type="ARBA" id="ARBA00024647"/>
    </source>
</evidence>
<evidence type="ECO:0000259" key="11">
    <source>
        <dbReference type="PROSITE" id="PS00486"/>
    </source>
</evidence>
<dbReference type="Proteomes" id="UP000002221">
    <property type="component" value="Chromosome"/>
</dbReference>
<dbReference type="SUPFAM" id="SSF55271">
    <property type="entry name" value="DNA repair protein MutS, domain I"/>
    <property type="match status" value="1"/>
</dbReference>
<dbReference type="Gene3D" id="3.30.420.110">
    <property type="entry name" value="MutS, connector domain"/>
    <property type="match status" value="1"/>
</dbReference>
<dbReference type="HAMAP" id="MF_00096">
    <property type="entry name" value="MutS"/>
    <property type="match status" value="1"/>
</dbReference>
<dbReference type="NCBIfam" id="TIGR01070">
    <property type="entry name" value="mutS1"/>
    <property type="match status" value="1"/>
</dbReference>
<dbReference type="EMBL" id="CP001807">
    <property type="protein sequence ID" value="ACY48429.1"/>
    <property type="molecule type" value="Genomic_DNA"/>
</dbReference>
<evidence type="ECO:0000256" key="9">
    <source>
        <dbReference type="HAMAP-Rule" id="MF_00096"/>
    </source>
</evidence>
<comment type="function">
    <text evidence="8 9">This protein is involved in the repair of mismatches in DNA. It is possible that it carries out the mismatch recognition step. This protein has a weak ATPase activity.</text>
</comment>
<dbReference type="InterPro" id="IPR045076">
    <property type="entry name" value="MutS"/>
</dbReference>
<dbReference type="Gene3D" id="1.10.1420.10">
    <property type="match status" value="2"/>
</dbReference>
<dbReference type="Pfam" id="PF00488">
    <property type="entry name" value="MutS_V"/>
    <property type="match status" value="1"/>
</dbReference>
<feature type="binding site" evidence="9">
    <location>
        <begin position="629"/>
        <end position="636"/>
    </location>
    <ligand>
        <name>ATP</name>
        <dbReference type="ChEBI" id="CHEBI:30616"/>
    </ligand>
</feature>
<dbReference type="InterPro" id="IPR007860">
    <property type="entry name" value="DNA_mmatch_repair_MutS_con_dom"/>
</dbReference>
<name>D0MIX1_RHOM4</name>
<dbReference type="SMART" id="SM00533">
    <property type="entry name" value="MUTSd"/>
    <property type="match status" value="1"/>
</dbReference>
<dbReference type="AlphaFoldDB" id="D0MIX1"/>
<evidence type="ECO:0000256" key="1">
    <source>
        <dbReference type="ARBA" id="ARBA00006271"/>
    </source>
</evidence>
<dbReference type="FunFam" id="3.40.1170.10:FF:000001">
    <property type="entry name" value="DNA mismatch repair protein MutS"/>
    <property type="match status" value="1"/>
</dbReference>
<dbReference type="Gene3D" id="3.40.1170.10">
    <property type="entry name" value="DNA repair protein MutS, domain I"/>
    <property type="match status" value="1"/>
</dbReference>
<dbReference type="SMART" id="SM00534">
    <property type="entry name" value="MUTSac"/>
    <property type="match status" value="1"/>
</dbReference>
<dbReference type="InterPro" id="IPR016151">
    <property type="entry name" value="DNA_mismatch_repair_MutS_N"/>
</dbReference>
<dbReference type="GO" id="GO:0005829">
    <property type="term" value="C:cytosol"/>
    <property type="evidence" value="ECO:0007669"/>
    <property type="project" value="TreeGrafter"/>
</dbReference>
<dbReference type="SUPFAM" id="SSF48334">
    <property type="entry name" value="DNA repair protein MutS, domain III"/>
    <property type="match status" value="1"/>
</dbReference>
<evidence type="ECO:0000256" key="2">
    <source>
        <dbReference type="ARBA" id="ARBA00021982"/>
    </source>
</evidence>
<dbReference type="InterPro" id="IPR036678">
    <property type="entry name" value="MutS_con_dom_sf"/>
</dbReference>
<keyword evidence="13" id="KW-1185">Reference proteome</keyword>
<evidence type="ECO:0000256" key="3">
    <source>
        <dbReference type="ARBA" id="ARBA00022741"/>
    </source>
</evidence>
<dbReference type="Pfam" id="PF05188">
    <property type="entry name" value="MutS_II"/>
    <property type="match status" value="1"/>
</dbReference>
<dbReference type="GO" id="GO:0030983">
    <property type="term" value="F:mismatched DNA binding"/>
    <property type="evidence" value="ECO:0007669"/>
    <property type="project" value="InterPro"/>
</dbReference>
<dbReference type="SUPFAM" id="SSF52540">
    <property type="entry name" value="P-loop containing nucleoside triphosphate hydrolases"/>
    <property type="match status" value="1"/>
</dbReference>
<dbReference type="InterPro" id="IPR007861">
    <property type="entry name" value="DNA_mismatch_repair_MutS_clamp"/>
</dbReference>
<dbReference type="SUPFAM" id="SSF53150">
    <property type="entry name" value="DNA repair protein MutS, domain II"/>
    <property type="match status" value="1"/>
</dbReference>
<gene>
    <name evidence="9" type="primary">mutS</name>
    <name evidence="12" type="ordered locus">Rmar_1542</name>
</gene>
<dbReference type="FunFam" id="3.40.50.300:FF:000870">
    <property type="entry name" value="MutS protein homolog 4"/>
    <property type="match status" value="1"/>
</dbReference>
<dbReference type="KEGG" id="rmr:Rmar_1542"/>
<protein>
    <recommendedName>
        <fullName evidence="2 9">DNA mismatch repair protein MutS</fullName>
    </recommendedName>
</protein>
<evidence type="ECO:0000256" key="7">
    <source>
        <dbReference type="ARBA" id="ARBA00023204"/>
    </source>
</evidence>
<dbReference type="PANTHER" id="PTHR11361:SF34">
    <property type="entry name" value="DNA MISMATCH REPAIR PROTEIN MSH1, MITOCHONDRIAL"/>
    <property type="match status" value="1"/>
</dbReference>
<dbReference type="Pfam" id="PF01624">
    <property type="entry name" value="MutS_I"/>
    <property type="match status" value="1"/>
</dbReference>
<dbReference type="FunFam" id="1.10.1420.10:FF:000002">
    <property type="entry name" value="DNA mismatch repair protein MutS"/>
    <property type="match status" value="1"/>
</dbReference>
<keyword evidence="3 9" id="KW-0547">Nucleotide-binding</keyword>
<dbReference type="CDD" id="cd03284">
    <property type="entry name" value="ABC_MutS1"/>
    <property type="match status" value="1"/>
</dbReference>
<evidence type="ECO:0000313" key="12">
    <source>
        <dbReference type="EMBL" id="ACY48429.1"/>
    </source>
</evidence>
<dbReference type="Pfam" id="PF05192">
    <property type="entry name" value="MutS_III"/>
    <property type="match status" value="1"/>
</dbReference>
<dbReference type="HOGENOM" id="CLU_002472_3_1_10"/>
<dbReference type="InterPro" id="IPR017261">
    <property type="entry name" value="DNA_mismatch_repair_MutS/MSH"/>
</dbReference>
<keyword evidence="5 9" id="KW-0067">ATP-binding</keyword>
<proteinExistence type="inferred from homology"/>
<evidence type="ECO:0000256" key="4">
    <source>
        <dbReference type="ARBA" id="ARBA00022763"/>
    </source>
</evidence>
<evidence type="ECO:0000256" key="10">
    <source>
        <dbReference type="RuleBase" id="RU003756"/>
    </source>
</evidence>
<comment type="similarity">
    <text evidence="1 9 10">Belongs to the DNA mismatch repair MutS family.</text>
</comment>
<dbReference type="GO" id="GO:0005524">
    <property type="term" value="F:ATP binding"/>
    <property type="evidence" value="ECO:0007669"/>
    <property type="project" value="UniProtKB-UniRule"/>
</dbReference>